<protein>
    <recommendedName>
        <fullName evidence="4">Alpha-and gamma-adaptin-binding protein p34</fullName>
    </recommendedName>
</protein>
<reference evidence="2 3" key="1">
    <citation type="journal article" date="2022" name="Nat. Ecol. Evol.">
        <title>A masculinizing supergene underlies an exaggerated male reproductive morph in a spider.</title>
        <authorList>
            <person name="Hendrickx F."/>
            <person name="De Corte Z."/>
            <person name="Sonet G."/>
            <person name="Van Belleghem S.M."/>
            <person name="Kostlbacher S."/>
            <person name="Vangestel C."/>
        </authorList>
    </citation>
    <scope>NUCLEOTIDE SEQUENCE [LARGE SCALE GENOMIC DNA]</scope>
    <source>
        <strain evidence="2">W744_W776</strain>
    </source>
</reference>
<dbReference type="InterPro" id="IPR019341">
    <property type="entry name" value="Alpha/Gamma-adaptin-bd_p34"/>
</dbReference>
<dbReference type="PANTHER" id="PTHR14659">
    <property type="entry name" value="ALPHA- AND GAMMA-ADAPTIN-BINDING PROTEIN P34"/>
    <property type="match status" value="1"/>
</dbReference>
<accession>A0AAV6UNI4</accession>
<dbReference type="Pfam" id="PF10199">
    <property type="entry name" value="Adaptin_binding"/>
    <property type="match status" value="1"/>
</dbReference>
<dbReference type="PANTHER" id="PTHR14659:SF1">
    <property type="entry name" value="ALPHA- AND GAMMA-ADAPTIN-BINDING PROTEIN P34"/>
    <property type="match status" value="1"/>
</dbReference>
<name>A0AAV6UNI4_9ARAC</name>
<evidence type="ECO:0000313" key="2">
    <source>
        <dbReference type="EMBL" id="KAG8185787.1"/>
    </source>
</evidence>
<evidence type="ECO:0008006" key="4">
    <source>
        <dbReference type="Google" id="ProtNLM"/>
    </source>
</evidence>
<evidence type="ECO:0000256" key="1">
    <source>
        <dbReference type="SAM" id="MobiDB-lite"/>
    </source>
</evidence>
<organism evidence="2 3">
    <name type="scientific">Oedothorax gibbosus</name>
    <dbReference type="NCBI Taxonomy" id="931172"/>
    <lineage>
        <taxon>Eukaryota</taxon>
        <taxon>Metazoa</taxon>
        <taxon>Ecdysozoa</taxon>
        <taxon>Arthropoda</taxon>
        <taxon>Chelicerata</taxon>
        <taxon>Arachnida</taxon>
        <taxon>Araneae</taxon>
        <taxon>Araneomorphae</taxon>
        <taxon>Entelegynae</taxon>
        <taxon>Araneoidea</taxon>
        <taxon>Linyphiidae</taxon>
        <taxon>Erigoninae</taxon>
        <taxon>Oedothorax</taxon>
    </lineage>
</organism>
<gene>
    <name evidence="2" type="ORF">JTE90_000767</name>
</gene>
<evidence type="ECO:0000313" key="3">
    <source>
        <dbReference type="Proteomes" id="UP000827092"/>
    </source>
</evidence>
<comment type="caution">
    <text evidence="2">The sequence shown here is derived from an EMBL/GenBank/DDBJ whole genome shotgun (WGS) entry which is preliminary data.</text>
</comment>
<feature type="compositionally biased region" description="Basic and acidic residues" evidence="1">
    <location>
        <begin position="1"/>
        <end position="14"/>
    </location>
</feature>
<keyword evidence="3" id="KW-1185">Reference proteome</keyword>
<feature type="compositionally biased region" description="Polar residues" evidence="1">
    <location>
        <begin position="21"/>
        <end position="32"/>
    </location>
</feature>
<dbReference type="Proteomes" id="UP000827092">
    <property type="component" value="Unassembled WGS sequence"/>
</dbReference>
<feature type="region of interest" description="Disordered" evidence="1">
    <location>
        <begin position="1"/>
        <end position="32"/>
    </location>
</feature>
<dbReference type="Gene3D" id="3.40.50.11960">
    <property type="match status" value="1"/>
</dbReference>
<dbReference type="EMBL" id="JAFNEN010000325">
    <property type="protein sequence ID" value="KAG8185787.1"/>
    <property type="molecule type" value="Genomic_DNA"/>
</dbReference>
<proteinExistence type="predicted"/>
<dbReference type="AlphaFoldDB" id="A0AAV6UNI4"/>
<sequence length="343" mass="38167">MVTFKTRLDHHSPGLKDNAFPTGQPQEQSIPINSQEQVEITSRSPTFLAESEGAIVISCGSVTSEQVILRIIGVESPPDNTTEVSHNFKKFPWSFETKYYSADIDIFAVKKKEELNPALAEKTRAVVFYFDGQEVSGFDEVVSWMPLIKDIKAEVQLMVCNNSCDDPNYSELRKKFLDWCIKNQYELIELNPSPDSDDEDDVKYAKGYDRVIEALQTHPWSNLIQKTSSQQNNSSSTKLEDIKPECISEESGAAAKSESKKHVVVEGEDVSLDEALLSNVLSGEDPGGESLEALFGKFASMKDRANGLTGAERKKYAEEVAIAFWKAMGGDEDEIGDLDDLED</sequence>